<protein>
    <recommendedName>
        <fullName evidence="4">DUF2955 domain-containing protein</fullName>
    </recommendedName>
</protein>
<evidence type="ECO:0000313" key="2">
    <source>
        <dbReference type="EMBL" id="ODA29811.1"/>
    </source>
</evidence>
<dbReference type="STRING" id="1080227.A8L45_21670"/>
<keyword evidence="1" id="KW-1133">Transmembrane helix</keyword>
<evidence type="ECO:0000256" key="1">
    <source>
        <dbReference type="SAM" id="Phobius"/>
    </source>
</evidence>
<feature type="transmembrane region" description="Helical" evidence="1">
    <location>
        <begin position="273"/>
        <end position="290"/>
    </location>
</feature>
<feature type="transmembrane region" description="Helical" evidence="1">
    <location>
        <begin position="302"/>
        <end position="323"/>
    </location>
</feature>
<keyword evidence="1" id="KW-0472">Membrane</keyword>
<organism evidence="2 3">
    <name type="scientific">Veronia pacifica</name>
    <dbReference type="NCBI Taxonomy" id="1080227"/>
    <lineage>
        <taxon>Bacteria</taxon>
        <taxon>Pseudomonadati</taxon>
        <taxon>Pseudomonadota</taxon>
        <taxon>Gammaproteobacteria</taxon>
        <taxon>Vibrionales</taxon>
        <taxon>Vibrionaceae</taxon>
        <taxon>Veronia</taxon>
    </lineage>
</organism>
<gene>
    <name evidence="2" type="ORF">A8L45_21670</name>
</gene>
<feature type="transmembrane region" description="Helical" evidence="1">
    <location>
        <begin position="62"/>
        <end position="84"/>
    </location>
</feature>
<feature type="transmembrane region" description="Helical" evidence="1">
    <location>
        <begin position="172"/>
        <end position="197"/>
    </location>
</feature>
<feature type="transmembrane region" description="Helical" evidence="1">
    <location>
        <begin position="126"/>
        <end position="152"/>
    </location>
</feature>
<proteinExistence type="predicted"/>
<dbReference type="RefSeq" id="WP_068905443.1">
    <property type="nucleotide sequence ID" value="NZ_JBHUIF010000009.1"/>
</dbReference>
<accession>A0A1C3E9B9</accession>
<keyword evidence="3" id="KW-1185">Reference proteome</keyword>
<keyword evidence="1" id="KW-0812">Transmembrane</keyword>
<comment type="caution">
    <text evidence="2">The sequence shown here is derived from an EMBL/GenBank/DDBJ whole genome shotgun (WGS) entry which is preliminary data.</text>
</comment>
<evidence type="ECO:0000313" key="3">
    <source>
        <dbReference type="Proteomes" id="UP000094936"/>
    </source>
</evidence>
<dbReference type="Proteomes" id="UP000094936">
    <property type="component" value="Unassembled WGS sequence"/>
</dbReference>
<name>A0A1C3E9B9_9GAMM</name>
<feature type="transmembrane region" description="Helical" evidence="1">
    <location>
        <begin position="96"/>
        <end position="114"/>
    </location>
</feature>
<reference evidence="2 3" key="1">
    <citation type="submission" date="2016-05" db="EMBL/GenBank/DDBJ databases">
        <title>Genomic Taxonomy of the Vibrionaceae.</title>
        <authorList>
            <person name="Gomez-Gil B."/>
            <person name="Enciso-Ibarra J."/>
        </authorList>
    </citation>
    <scope>NUCLEOTIDE SEQUENCE [LARGE SCALE GENOMIC DNA]</scope>
    <source>
        <strain evidence="2 3">CAIM 1920</strain>
    </source>
</reference>
<feature type="transmembrane region" description="Helical" evidence="1">
    <location>
        <begin position="242"/>
        <end position="261"/>
    </location>
</feature>
<dbReference type="InterPro" id="IPR022604">
    <property type="entry name" value="DUF2955"/>
</dbReference>
<dbReference type="AlphaFoldDB" id="A0A1C3E9B9"/>
<sequence length="340" mass="36646">MTEIIRKSLIITLCMMAGKVLHLSAGVFVLLFGVVLATTCFSNNIIEMGQRLWPTVTSSLGAMLLNQFFAEHPFIIWTLSVIYFDHVRRQCSTNMHAAAALLPMFIVIFIDTYANSAGMALSIPEIFRDISASAVIAILIACSVNIILPAHAPPARPPIVSLPVNGFERLKMLLLVGGGLAFLMTSEVISAVFCLVPMITAVMQPTNAEMKKNCWDKGLSQVGGCVIAIAVALLLAGTQVNLLSYALVTFALVLTLFKWTVKAAPADKAINADAIMGILIPCQLFIGKWGNDFGLSLTLLRAVELIIALAIVHAIAHWLMYLVPTEQPASATAAKNKILN</sequence>
<feature type="transmembrane region" description="Helical" evidence="1">
    <location>
        <begin position="20"/>
        <end position="41"/>
    </location>
</feature>
<evidence type="ECO:0008006" key="4">
    <source>
        <dbReference type="Google" id="ProtNLM"/>
    </source>
</evidence>
<dbReference type="EMBL" id="LYBM01000063">
    <property type="protein sequence ID" value="ODA29811.1"/>
    <property type="molecule type" value="Genomic_DNA"/>
</dbReference>
<dbReference type="Pfam" id="PF11168">
    <property type="entry name" value="DUF2955"/>
    <property type="match status" value="1"/>
</dbReference>
<dbReference type="OrthoDB" id="6253879at2"/>